<feature type="compositionally biased region" description="Polar residues" evidence="1">
    <location>
        <begin position="146"/>
        <end position="155"/>
    </location>
</feature>
<sequence length="155" mass="16668">MSPDFKTKQNRKREVAALELNKGPGTHWTMPCPKGKNGLLQNTITRQLQDSSDKEMLDQIEGKAVQYQGAAQHASSDSEISVRDIPQDFGKGVVRGQFVASSASIDKDCGMGGHPLLAFTAAVISTKFSAAPTPINSSQKMKRRTTSAAALQSFS</sequence>
<protein>
    <submittedName>
        <fullName evidence="2">Uncharacterized protein</fullName>
    </submittedName>
</protein>
<proteinExistence type="predicted"/>
<feature type="region of interest" description="Disordered" evidence="1">
    <location>
        <begin position="132"/>
        <end position="155"/>
    </location>
</feature>
<accession>A0ABQ9UG53</accession>
<organism evidence="2 3">
    <name type="scientific">Saguinus oedipus</name>
    <name type="common">Cotton-top tamarin</name>
    <name type="synonym">Oedipomidas oedipus</name>
    <dbReference type="NCBI Taxonomy" id="9490"/>
    <lineage>
        <taxon>Eukaryota</taxon>
        <taxon>Metazoa</taxon>
        <taxon>Chordata</taxon>
        <taxon>Craniata</taxon>
        <taxon>Vertebrata</taxon>
        <taxon>Euteleostomi</taxon>
        <taxon>Mammalia</taxon>
        <taxon>Eutheria</taxon>
        <taxon>Euarchontoglires</taxon>
        <taxon>Primates</taxon>
        <taxon>Haplorrhini</taxon>
        <taxon>Platyrrhini</taxon>
        <taxon>Cebidae</taxon>
        <taxon>Callitrichinae</taxon>
        <taxon>Saguinus</taxon>
    </lineage>
</organism>
<keyword evidence="3" id="KW-1185">Reference proteome</keyword>
<gene>
    <name evidence="2" type="ORF">P7K49_024905</name>
</gene>
<name>A0ABQ9UG53_SAGOE</name>
<dbReference type="EMBL" id="JASSZA010000012">
    <property type="protein sequence ID" value="KAK2095871.1"/>
    <property type="molecule type" value="Genomic_DNA"/>
</dbReference>
<evidence type="ECO:0000256" key="1">
    <source>
        <dbReference type="SAM" id="MobiDB-lite"/>
    </source>
</evidence>
<comment type="caution">
    <text evidence="2">The sequence shown here is derived from an EMBL/GenBank/DDBJ whole genome shotgun (WGS) entry which is preliminary data.</text>
</comment>
<dbReference type="Proteomes" id="UP001266305">
    <property type="component" value="Unassembled WGS sequence"/>
</dbReference>
<evidence type="ECO:0000313" key="2">
    <source>
        <dbReference type="EMBL" id="KAK2095871.1"/>
    </source>
</evidence>
<evidence type="ECO:0000313" key="3">
    <source>
        <dbReference type="Proteomes" id="UP001266305"/>
    </source>
</evidence>
<reference evidence="2 3" key="1">
    <citation type="submission" date="2023-05" db="EMBL/GenBank/DDBJ databases">
        <title>B98-5 Cell Line De Novo Hybrid Assembly: An Optical Mapping Approach.</title>
        <authorList>
            <person name="Kananen K."/>
            <person name="Auerbach J.A."/>
            <person name="Kautto E."/>
            <person name="Blachly J.S."/>
        </authorList>
    </citation>
    <scope>NUCLEOTIDE SEQUENCE [LARGE SCALE GENOMIC DNA]</scope>
    <source>
        <strain evidence="2">B95-8</strain>
        <tissue evidence="2">Cell line</tissue>
    </source>
</reference>